<feature type="domain" description="PDZ" evidence="5">
    <location>
        <begin position="533"/>
        <end position="612"/>
    </location>
</feature>
<feature type="region of interest" description="Disordered" evidence="4">
    <location>
        <begin position="847"/>
        <end position="881"/>
    </location>
</feature>
<name>A0A084VN27_ANOSI</name>
<evidence type="ECO:0000313" key="7">
    <source>
        <dbReference type="EnsemblMetazoa" id="ASIC006796-PA"/>
    </source>
</evidence>
<dbReference type="Pfam" id="PF00595">
    <property type="entry name" value="PDZ"/>
    <property type="match status" value="6"/>
</dbReference>
<feature type="domain" description="PDZ" evidence="5">
    <location>
        <begin position="639"/>
        <end position="717"/>
    </location>
</feature>
<dbReference type="InterPro" id="IPR036034">
    <property type="entry name" value="PDZ_sf"/>
</dbReference>
<dbReference type="SMART" id="SM00228">
    <property type="entry name" value="PDZ"/>
    <property type="match status" value="7"/>
</dbReference>
<evidence type="ECO:0000313" key="8">
    <source>
        <dbReference type="Proteomes" id="UP000030765"/>
    </source>
</evidence>
<feature type="domain" description="PDZ" evidence="5">
    <location>
        <begin position="1018"/>
        <end position="1101"/>
    </location>
</feature>
<feature type="domain" description="PDZ" evidence="5">
    <location>
        <begin position="367"/>
        <end position="442"/>
    </location>
</feature>
<dbReference type="SUPFAM" id="SSF50156">
    <property type="entry name" value="PDZ domain-like"/>
    <property type="match status" value="7"/>
</dbReference>
<dbReference type="STRING" id="74873.A0A084VN27"/>
<dbReference type="EMBL" id="ATLV01014674">
    <property type="status" value="NOT_ANNOTATED_CDS"/>
    <property type="molecule type" value="Genomic_DNA"/>
</dbReference>
<evidence type="ECO:0000256" key="2">
    <source>
        <dbReference type="ARBA" id="ARBA00022490"/>
    </source>
</evidence>
<dbReference type="VEuPathDB" id="VectorBase:ASIS006733"/>
<accession>A0A084VN27</accession>
<dbReference type="PANTHER" id="PTHR46227">
    <property type="entry name" value="GLUTAMATE RECEPTOR-INTERACTING PROTEIN GRIP"/>
    <property type="match status" value="1"/>
</dbReference>
<evidence type="ECO:0000313" key="6">
    <source>
        <dbReference type="EMBL" id="KFB39371.1"/>
    </source>
</evidence>
<feature type="compositionally biased region" description="Basic and acidic residues" evidence="4">
    <location>
        <begin position="853"/>
        <end position="868"/>
    </location>
</feature>
<reference evidence="7" key="2">
    <citation type="submission" date="2020-05" db="UniProtKB">
        <authorList>
            <consortium name="EnsemblMetazoa"/>
        </authorList>
    </citation>
    <scope>IDENTIFICATION</scope>
</reference>
<dbReference type="FunFam" id="2.30.42.10:FF:000035">
    <property type="entry name" value="Glutamate receptor interacting protein 1"/>
    <property type="match status" value="1"/>
</dbReference>
<feature type="domain" description="PDZ" evidence="5">
    <location>
        <begin position="884"/>
        <end position="968"/>
    </location>
</feature>
<dbReference type="PANTHER" id="PTHR46227:SF2">
    <property type="entry name" value="FI03335P"/>
    <property type="match status" value="1"/>
</dbReference>
<dbReference type="EMBL" id="KE524978">
    <property type="protein sequence ID" value="KFB39371.1"/>
    <property type="molecule type" value="Genomic_DNA"/>
</dbReference>
<dbReference type="GO" id="GO:0005737">
    <property type="term" value="C:cytoplasm"/>
    <property type="evidence" value="ECO:0007669"/>
    <property type="project" value="UniProtKB-SubCell"/>
</dbReference>
<gene>
    <name evidence="6" type="ORF">ZHAS_00006796</name>
</gene>
<dbReference type="OrthoDB" id="75502at2759"/>
<feature type="compositionally biased region" description="Low complexity" evidence="4">
    <location>
        <begin position="869"/>
        <end position="881"/>
    </location>
</feature>
<evidence type="ECO:0000256" key="4">
    <source>
        <dbReference type="SAM" id="MobiDB-lite"/>
    </source>
</evidence>
<dbReference type="InterPro" id="IPR043545">
    <property type="entry name" value="GRIP1/2"/>
</dbReference>
<feature type="compositionally biased region" description="Polar residues" evidence="4">
    <location>
        <begin position="776"/>
        <end position="802"/>
    </location>
</feature>
<comment type="subcellular location">
    <subcellularLocation>
        <location evidence="1">Cytoplasm</location>
    </subcellularLocation>
</comment>
<evidence type="ECO:0000256" key="3">
    <source>
        <dbReference type="ARBA" id="ARBA00022737"/>
    </source>
</evidence>
<sequence>MTRKHGESNAPESSTPVWKMANLAQLHRRDPKPSGSSGAGRTRLDVAENCQHAIWTGPFCVRPAYRRASAFTAQMNYNFATPCQGTATRVLQKKAYAPFHWVANSKGVASFGVVIIIRAICEMKPSASSSGMHAVRRADIQSRRRHLRFATSDRAMSPAQSEDSGLAADRGTTYATISIPRDNGQIGIVLADRSDLSFPPVVESISGPVADLLAPGDRIHQIDGISTIGLTNQHIFSILCHGDGPAVIEIEYSFPEYISQNSLCVTTKIAQITVERENGCLGLTLRGGGDYPLVVTNVRMNGPVFKTGQIKPGDRVLRVDNISLLNKSLSEAQHILKDAHVSGYTNLTIEYDVSVMQTVELSMGPLLLEIERPLNEKLGLILSNYSSAVNLNDIYHSSYKLNDVQPDGIFIASILPASIADRCGALTVGDQILSIDEMVVDGGVCTLEEASTLLDANCVKGYTQLHILPAHTFVRRRGISYSSPRYGFNTVDSRKNVASNKHRRLLRKSSLPQTAEDGLLHPTVGLCKIEKIHIILDCSQGSGICLGPKTPCGRGFVIAQILPDSVAERSGCLQKGDRIVAVNKMCNLDANAVRQILGDFGPVTAANLYHNQPQTSNWVELEIEFDMADAVVPSSGVFNIKLLKQSKCGLGITVNGNAHGSFVIAEVKPGSAAHRTGSLRAGDLLMAVDGRPLQHYNLDLLLKESKNDYITLTVKRNSLPDFLFDAQPKPSAIYGTVEDVGSAFGYGNSYADASILRMNNSDSYQLDEQLRRPVWSNTGSYEAPGTSQSTGTLKAPSTQGGSTEHLPLPPAHMLSNDGEPGEGERYDDIMHYKMASMNISNTNYVGFGSSGSVDREHQQLPSTPRDEPQQTLHMPQQQQKQQRVFSVRLEPNGGPLGITLAASEDLQKPIKISALTEGGIAYNTGQLKVGDCLLAINGESIAGVPLTTATKLLQKFENVVDLQIARTEPLTGVQSEPGQSQAAVYAAVQRRPRSPSVGNDVASNNSFGPGSGNYRTLHVTLFKDRVYDDYGFSVSDGLYERGVYINRIRSGGPADLAGLLKPFDRIVQVNGTKTQDFDCCLTVPLIAAAGDKIELILQRPLSE</sequence>
<evidence type="ECO:0000256" key="1">
    <source>
        <dbReference type="ARBA" id="ARBA00004496"/>
    </source>
</evidence>
<dbReference type="Proteomes" id="UP000030765">
    <property type="component" value="Unassembled WGS sequence"/>
</dbReference>
<dbReference type="InterPro" id="IPR001478">
    <property type="entry name" value="PDZ"/>
</dbReference>
<protein>
    <submittedName>
        <fullName evidence="6">AGAP000209-PA-like protein</fullName>
    </submittedName>
</protein>
<proteinExistence type="predicted"/>
<keyword evidence="3" id="KW-0677">Repeat</keyword>
<dbReference type="EnsemblMetazoa" id="ASIC006796-RA">
    <property type="protein sequence ID" value="ASIC006796-PA"/>
    <property type="gene ID" value="ASIC006796"/>
</dbReference>
<feature type="region of interest" description="Disordered" evidence="4">
    <location>
        <begin position="776"/>
        <end position="825"/>
    </location>
</feature>
<organism evidence="6">
    <name type="scientific">Anopheles sinensis</name>
    <name type="common">Mosquito</name>
    <dbReference type="NCBI Taxonomy" id="74873"/>
    <lineage>
        <taxon>Eukaryota</taxon>
        <taxon>Metazoa</taxon>
        <taxon>Ecdysozoa</taxon>
        <taxon>Arthropoda</taxon>
        <taxon>Hexapoda</taxon>
        <taxon>Insecta</taxon>
        <taxon>Pterygota</taxon>
        <taxon>Neoptera</taxon>
        <taxon>Endopterygota</taxon>
        <taxon>Diptera</taxon>
        <taxon>Nematocera</taxon>
        <taxon>Culicoidea</taxon>
        <taxon>Culicidae</taxon>
        <taxon>Anophelinae</taxon>
        <taxon>Anopheles</taxon>
    </lineage>
</organism>
<dbReference type="FunFam" id="2.30.42.10:FF:000246">
    <property type="entry name" value="Uncharacterized protein, isoform A"/>
    <property type="match status" value="1"/>
</dbReference>
<reference evidence="6 8" key="1">
    <citation type="journal article" date="2014" name="BMC Genomics">
        <title>Genome sequence of Anopheles sinensis provides insight into genetics basis of mosquito competence for malaria parasites.</title>
        <authorList>
            <person name="Zhou D."/>
            <person name="Zhang D."/>
            <person name="Ding G."/>
            <person name="Shi L."/>
            <person name="Hou Q."/>
            <person name="Ye Y."/>
            <person name="Xu Y."/>
            <person name="Zhou H."/>
            <person name="Xiong C."/>
            <person name="Li S."/>
            <person name="Yu J."/>
            <person name="Hong S."/>
            <person name="Yu X."/>
            <person name="Zou P."/>
            <person name="Chen C."/>
            <person name="Chang X."/>
            <person name="Wang W."/>
            <person name="Lv Y."/>
            <person name="Sun Y."/>
            <person name="Ma L."/>
            <person name="Shen B."/>
            <person name="Zhu C."/>
        </authorList>
    </citation>
    <scope>NUCLEOTIDE SEQUENCE [LARGE SCALE GENOMIC DNA]</scope>
</reference>
<dbReference type="CDD" id="cd06685">
    <property type="entry name" value="PDZ7_GRIP1-2-like"/>
    <property type="match status" value="1"/>
</dbReference>
<feature type="domain" description="PDZ" evidence="5">
    <location>
        <begin position="271"/>
        <end position="339"/>
    </location>
</feature>
<dbReference type="OMA" id="ETKTHDY"/>
<dbReference type="VEuPathDB" id="VectorBase:ASIC006796"/>
<dbReference type="GO" id="GO:0098887">
    <property type="term" value="P:neurotransmitter receptor transport, endosome to postsynaptic membrane"/>
    <property type="evidence" value="ECO:0007669"/>
    <property type="project" value="TreeGrafter"/>
</dbReference>
<keyword evidence="8" id="KW-1185">Reference proteome</keyword>
<evidence type="ECO:0000259" key="5">
    <source>
        <dbReference type="PROSITE" id="PS50106"/>
    </source>
</evidence>
<dbReference type="PROSITE" id="PS50106">
    <property type="entry name" value="PDZ"/>
    <property type="match status" value="6"/>
</dbReference>
<keyword evidence="2" id="KW-0963">Cytoplasm</keyword>
<dbReference type="AlphaFoldDB" id="A0A084VN27"/>
<dbReference type="Gene3D" id="2.30.42.10">
    <property type="match status" value="6"/>
</dbReference>